<dbReference type="PANTHER" id="PTHR46825:SF7">
    <property type="entry name" value="D-ALANYL-D-ALANINE CARBOXYPEPTIDASE"/>
    <property type="match status" value="1"/>
</dbReference>
<comment type="caution">
    <text evidence="2">The sequence shown here is derived from an EMBL/GenBank/DDBJ whole genome shotgun (WGS) entry which is preliminary data.</text>
</comment>
<gene>
    <name evidence="2" type="ORF">DYU11_30845</name>
</gene>
<dbReference type="Pfam" id="PF00144">
    <property type="entry name" value="Beta-lactamase"/>
    <property type="match status" value="1"/>
</dbReference>
<dbReference type="OrthoDB" id="9797709at2"/>
<feature type="domain" description="Beta-lactamase-related" evidence="1">
    <location>
        <begin position="75"/>
        <end position="370"/>
    </location>
</feature>
<dbReference type="GO" id="GO:0016787">
    <property type="term" value="F:hydrolase activity"/>
    <property type="evidence" value="ECO:0007669"/>
    <property type="project" value="UniProtKB-KW"/>
</dbReference>
<protein>
    <submittedName>
        <fullName evidence="2">Class A beta-lactamase-related serine hydrolase</fullName>
    </submittedName>
</protein>
<dbReference type="Proteomes" id="UP000283523">
    <property type="component" value="Unassembled WGS sequence"/>
</dbReference>
<dbReference type="AlphaFoldDB" id="A0A418LX32"/>
<proteinExistence type="predicted"/>
<dbReference type="Gene3D" id="3.40.710.10">
    <property type="entry name" value="DD-peptidase/beta-lactamase superfamily"/>
    <property type="match status" value="1"/>
</dbReference>
<dbReference type="RefSeq" id="WP_119671604.1">
    <property type="nucleotide sequence ID" value="NZ_QXED01000015.1"/>
</dbReference>
<reference evidence="2 3" key="1">
    <citation type="submission" date="2018-08" db="EMBL/GenBank/DDBJ databases">
        <title>Fibrisoma montanum sp. nov., isolated from Danxia mountain soil.</title>
        <authorList>
            <person name="Huang Y."/>
        </authorList>
    </citation>
    <scope>NUCLEOTIDE SEQUENCE [LARGE SCALE GENOMIC DNA]</scope>
    <source>
        <strain evidence="2 3">HYT19</strain>
    </source>
</reference>
<dbReference type="PANTHER" id="PTHR46825">
    <property type="entry name" value="D-ALANYL-D-ALANINE-CARBOXYPEPTIDASE/ENDOPEPTIDASE AMPH"/>
    <property type="match status" value="1"/>
</dbReference>
<dbReference type="InterPro" id="IPR050491">
    <property type="entry name" value="AmpC-like"/>
</dbReference>
<organism evidence="2 3">
    <name type="scientific">Fibrisoma montanum</name>
    <dbReference type="NCBI Taxonomy" id="2305895"/>
    <lineage>
        <taxon>Bacteria</taxon>
        <taxon>Pseudomonadati</taxon>
        <taxon>Bacteroidota</taxon>
        <taxon>Cytophagia</taxon>
        <taxon>Cytophagales</taxon>
        <taxon>Spirosomataceae</taxon>
        <taxon>Fibrisoma</taxon>
    </lineage>
</organism>
<dbReference type="InterPro" id="IPR001466">
    <property type="entry name" value="Beta-lactam-related"/>
</dbReference>
<keyword evidence="2" id="KW-0378">Hydrolase</keyword>
<dbReference type="EMBL" id="QXED01000015">
    <property type="protein sequence ID" value="RIV17872.1"/>
    <property type="molecule type" value="Genomic_DNA"/>
</dbReference>
<accession>A0A418LX32</accession>
<evidence type="ECO:0000313" key="2">
    <source>
        <dbReference type="EMBL" id="RIV17872.1"/>
    </source>
</evidence>
<name>A0A418LX32_9BACT</name>
<evidence type="ECO:0000313" key="3">
    <source>
        <dbReference type="Proteomes" id="UP000283523"/>
    </source>
</evidence>
<keyword evidence="3" id="KW-1185">Reference proteome</keyword>
<dbReference type="SUPFAM" id="SSF56601">
    <property type="entry name" value="beta-lactamase/transpeptidase-like"/>
    <property type="match status" value="1"/>
</dbReference>
<sequence>MKRPSLWLSVLAFSLTTLGGYYLFDKQDHKTMNTLQIQNLLDKAIQPGGHHPIHYVSMELQGPDQFSGAAGRVPETGETITDRHAFRIASISKLVTATLVLQLMEEGRLALSDRIADRLKGVRYVHPDRLHRFGGHDYGRSITVEHLLRHTSGLADYIDNDGFLANVMANPQQQWSAETIMQCFEQLNLANKAVAPPGERMHYADTNYVLLAILIEQLTNKPLHQALTERLFEPLGMDNTYLEFYQPPRGQVPLLYPYVGELSLRHINTSFDWGGGGLVSTHADLHRFIRSLFGGRLFKKPTTLTQMIDFRPENNARFMLGSPTSDYGLGIRRLRIGPYTLLGHSGSWGCVLYYDPEKDVSLSVTVNQMPE</sequence>
<evidence type="ECO:0000259" key="1">
    <source>
        <dbReference type="Pfam" id="PF00144"/>
    </source>
</evidence>
<dbReference type="InterPro" id="IPR012338">
    <property type="entry name" value="Beta-lactam/transpept-like"/>
</dbReference>